<dbReference type="EMBL" id="CP063849">
    <property type="protein sequence ID" value="QOY91422.1"/>
    <property type="molecule type" value="Genomic_DNA"/>
</dbReference>
<dbReference type="Pfam" id="PF07366">
    <property type="entry name" value="SnoaL"/>
    <property type="match status" value="1"/>
</dbReference>
<evidence type="ECO:0000313" key="1">
    <source>
        <dbReference type="EMBL" id="QOY91422.1"/>
    </source>
</evidence>
<dbReference type="GO" id="GO:0030638">
    <property type="term" value="P:polyketide metabolic process"/>
    <property type="evidence" value="ECO:0007669"/>
    <property type="project" value="InterPro"/>
</dbReference>
<dbReference type="InterPro" id="IPR009959">
    <property type="entry name" value="Cyclase_SnoaL-like"/>
</dbReference>
<dbReference type="KEGG" id="pfer:IRI77_16165"/>
<accession>A0A7S7NX79</accession>
<dbReference type="Gene3D" id="3.10.450.50">
    <property type="match status" value="1"/>
</dbReference>
<dbReference type="PANTHER" id="PTHR38436:SF1">
    <property type="entry name" value="ESTER CYCLASE"/>
    <property type="match status" value="1"/>
</dbReference>
<keyword evidence="2" id="KW-1185">Reference proteome</keyword>
<dbReference type="PANTHER" id="PTHR38436">
    <property type="entry name" value="POLYKETIDE CYCLASE SNOAL-LIKE DOMAIN"/>
    <property type="match status" value="1"/>
</dbReference>
<proteinExistence type="predicted"/>
<dbReference type="SUPFAM" id="SSF54427">
    <property type="entry name" value="NTF2-like"/>
    <property type="match status" value="1"/>
</dbReference>
<name>A0A7S7NX79_PALFE</name>
<organism evidence="1 2">
    <name type="scientific">Paludibaculum fermentans</name>
    <dbReference type="NCBI Taxonomy" id="1473598"/>
    <lineage>
        <taxon>Bacteria</taxon>
        <taxon>Pseudomonadati</taxon>
        <taxon>Acidobacteriota</taxon>
        <taxon>Terriglobia</taxon>
        <taxon>Bryobacterales</taxon>
        <taxon>Bryobacteraceae</taxon>
        <taxon>Paludibaculum</taxon>
    </lineage>
</organism>
<protein>
    <submittedName>
        <fullName evidence="1">Ester cyclase</fullName>
    </submittedName>
</protein>
<dbReference type="AlphaFoldDB" id="A0A7S7NX79"/>
<reference evidence="1 2" key="1">
    <citation type="submission" date="2020-10" db="EMBL/GenBank/DDBJ databases">
        <title>Complete genome sequence of Paludibaculum fermentans P105T, a facultatively anaerobic acidobacterium capable of dissimilatory Fe(III) reduction.</title>
        <authorList>
            <person name="Dedysh S.N."/>
            <person name="Beletsky A.V."/>
            <person name="Kulichevskaya I.S."/>
            <person name="Mardanov A.V."/>
            <person name="Ravin N.V."/>
        </authorList>
    </citation>
    <scope>NUCLEOTIDE SEQUENCE [LARGE SCALE GENOMIC DNA]</scope>
    <source>
        <strain evidence="1 2">P105</strain>
    </source>
</reference>
<dbReference type="Proteomes" id="UP000593892">
    <property type="component" value="Chromosome"/>
</dbReference>
<sequence length="151" mass="16540">MASNPEILARFIDECWNARNKSIANELLAPDYEHYMPGVEQPTVGPASYQQLVDSFIEGFPDIRFEVEDAFGEGERVCLTWTASGTHKGVFSGLPPTNRSVVIHGVAVARIIDGRIVRIVSMFDNASFTNQLNAPPEKAAESWKATARSAG</sequence>
<dbReference type="InterPro" id="IPR032710">
    <property type="entry name" value="NTF2-like_dom_sf"/>
</dbReference>
<dbReference type="RefSeq" id="WP_194453076.1">
    <property type="nucleotide sequence ID" value="NZ_CP063849.1"/>
</dbReference>
<evidence type="ECO:0000313" key="2">
    <source>
        <dbReference type="Proteomes" id="UP000593892"/>
    </source>
</evidence>
<gene>
    <name evidence="1" type="ORF">IRI77_16165</name>
</gene>